<evidence type="ECO:0000256" key="2">
    <source>
        <dbReference type="SAM" id="MobiDB-lite"/>
    </source>
</evidence>
<proteinExistence type="predicted"/>
<dbReference type="GO" id="GO:0015074">
    <property type="term" value="P:DNA integration"/>
    <property type="evidence" value="ECO:0007669"/>
    <property type="project" value="InterPro"/>
</dbReference>
<feature type="compositionally biased region" description="Low complexity" evidence="2">
    <location>
        <begin position="254"/>
        <end position="264"/>
    </location>
</feature>
<reference evidence="3 4" key="1">
    <citation type="submission" date="2016-02" db="EMBL/GenBank/DDBJ databases">
        <title>Genome analysis of coral dinoflagellate symbionts highlights evolutionary adaptations to a symbiotic lifestyle.</title>
        <authorList>
            <person name="Aranda M."/>
            <person name="Li Y."/>
            <person name="Liew Y.J."/>
            <person name="Baumgarten S."/>
            <person name="Simakov O."/>
            <person name="Wilson M."/>
            <person name="Piel J."/>
            <person name="Ashoor H."/>
            <person name="Bougouffa S."/>
            <person name="Bajic V.B."/>
            <person name="Ryu T."/>
            <person name="Ravasi T."/>
            <person name="Bayer T."/>
            <person name="Micklem G."/>
            <person name="Kim H."/>
            <person name="Bhak J."/>
            <person name="Lajeunesse T.C."/>
            <person name="Voolstra C.R."/>
        </authorList>
    </citation>
    <scope>NUCLEOTIDE SEQUENCE [LARGE SCALE GENOMIC DNA]</scope>
    <source>
        <strain evidence="3 4">CCMP2467</strain>
    </source>
</reference>
<name>A0A1Q9DR94_SYMMI</name>
<dbReference type="AlphaFoldDB" id="A0A1Q9DR94"/>
<feature type="region of interest" description="Disordered" evidence="2">
    <location>
        <begin position="233"/>
        <end position="264"/>
    </location>
</feature>
<dbReference type="EMBL" id="LSRX01000424">
    <property type="protein sequence ID" value="OLP97693.1"/>
    <property type="molecule type" value="Genomic_DNA"/>
</dbReference>
<organism evidence="3 4">
    <name type="scientific">Symbiodinium microadriaticum</name>
    <name type="common">Dinoflagellate</name>
    <name type="synonym">Zooxanthella microadriatica</name>
    <dbReference type="NCBI Taxonomy" id="2951"/>
    <lineage>
        <taxon>Eukaryota</taxon>
        <taxon>Sar</taxon>
        <taxon>Alveolata</taxon>
        <taxon>Dinophyceae</taxon>
        <taxon>Suessiales</taxon>
        <taxon>Symbiodiniaceae</taxon>
        <taxon>Symbiodinium</taxon>
    </lineage>
</organism>
<evidence type="ECO:0000313" key="3">
    <source>
        <dbReference type="EMBL" id="OLP97693.1"/>
    </source>
</evidence>
<protein>
    <submittedName>
        <fullName evidence="3">Uncharacterized protein</fullName>
    </submittedName>
</protein>
<evidence type="ECO:0000256" key="1">
    <source>
        <dbReference type="ARBA" id="ARBA00023172"/>
    </source>
</evidence>
<dbReference type="Gene3D" id="1.10.443.10">
    <property type="entry name" value="Intergrase catalytic core"/>
    <property type="match status" value="1"/>
</dbReference>
<sequence length="334" mass="37052">MCNAMLRPGSDLGGFSLRALEDDARLKLEIMVGLLSRGTFGPGERQPGIFLGLLGRAGHRREALPLPLFAVIQLEQALSSCEPGDWWPILCFLLMLWAGLRWSDAQRLDFESVILDGGSVRGWCWRTKTSATGMPWGAMCSGACGSEWGRLLAQEIVRLREEDRKRDFVLRHLSKPAGYAAAVATFRRCLVCYTELDAATAMRYTPHSLKVTTLCWAGQLSKSVEKYRRLALGPDHNPVAPARDDDAPTEDESASSGSESPEAALGEVDDARWYHKAVCLDSDAPLDYGVLWEGKRWGRFCRPQARCQSVYEVAIENPFFRGYSACRHAGCFGQ</sequence>
<dbReference type="Proteomes" id="UP000186817">
    <property type="component" value="Unassembled WGS sequence"/>
</dbReference>
<gene>
    <name evidence="3" type="ORF">AK812_SmicGene19931</name>
</gene>
<evidence type="ECO:0000313" key="4">
    <source>
        <dbReference type="Proteomes" id="UP000186817"/>
    </source>
</evidence>
<accession>A0A1Q9DR94</accession>
<comment type="caution">
    <text evidence="3">The sequence shown here is derived from an EMBL/GenBank/DDBJ whole genome shotgun (WGS) entry which is preliminary data.</text>
</comment>
<keyword evidence="4" id="KW-1185">Reference proteome</keyword>
<dbReference type="SUPFAM" id="SSF56349">
    <property type="entry name" value="DNA breaking-rejoining enzymes"/>
    <property type="match status" value="1"/>
</dbReference>
<dbReference type="GO" id="GO:0003677">
    <property type="term" value="F:DNA binding"/>
    <property type="evidence" value="ECO:0007669"/>
    <property type="project" value="InterPro"/>
</dbReference>
<dbReference type="GO" id="GO:0006310">
    <property type="term" value="P:DNA recombination"/>
    <property type="evidence" value="ECO:0007669"/>
    <property type="project" value="UniProtKB-KW"/>
</dbReference>
<dbReference type="OrthoDB" id="408474at2759"/>
<dbReference type="InterPro" id="IPR011010">
    <property type="entry name" value="DNA_brk_join_enz"/>
</dbReference>
<keyword evidence="1" id="KW-0233">DNA recombination</keyword>
<dbReference type="InterPro" id="IPR013762">
    <property type="entry name" value="Integrase-like_cat_sf"/>
</dbReference>